<keyword evidence="7" id="KW-1185">Reference proteome</keyword>
<feature type="domain" description="Cytochrome c" evidence="5">
    <location>
        <begin position="27"/>
        <end position="116"/>
    </location>
</feature>
<dbReference type="SUPFAM" id="SSF46626">
    <property type="entry name" value="Cytochrome c"/>
    <property type="match status" value="1"/>
</dbReference>
<dbReference type="PROSITE" id="PS51007">
    <property type="entry name" value="CYTC"/>
    <property type="match status" value="1"/>
</dbReference>
<dbReference type="Proteomes" id="UP000765802">
    <property type="component" value="Unassembled WGS sequence"/>
</dbReference>
<keyword evidence="3 4" id="KW-0408">Iron</keyword>
<gene>
    <name evidence="6" type="ORF">BC349_02595</name>
</gene>
<proteinExistence type="predicted"/>
<evidence type="ECO:0000256" key="2">
    <source>
        <dbReference type="ARBA" id="ARBA00022723"/>
    </source>
</evidence>
<dbReference type="InterPro" id="IPR036909">
    <property type="entry name" value="Cyt_c-like_dom_sf"/>
</dbReference>
<evidence type="ECO:0000313" key="6">
    <source>
        <dbReference type="EMBL" id="MBC6489841.1"/>
    </source>
</evidence>
<sequence>MNKIVITVLGLVLLLGASSFMQDPKKASITRGQEVYVNYCQSCHMEKGEGVDGSFPPLAKADYLMKDPKRAINIILKGQNEEIRVNGKVYNMMMAEQSYLTDEQVADVVNYISNSWGNSYKTLITPAMVKATRPKE</sequence>
<evidence type="ECO:0000259" key="5">
    <source>
        <dbReference type="PROSITE" id="PS51007"/>
    </source>
</evidence>
<evidence type="ECO:0000256" key="3">
    <source>
        <dbReference type="ARBA" id="ARBA00023004"/>
    </source>
</evidence>
<dbReference type="InterPro" id="IPR009056">
    <property type="entry name" value="Cyt_c-like_dom"/>
</dbReference>
<dbReference type="RefSeq" id="WP_222840054.1">
    <property type="nucleotide sequence ID" value="NZ_JBHULF010000006.1"/>
</dbReference>
<protein>
    <recommendedName>
        <fullName evidence="5">Cytochrome c domain-containing protein</fullName>
    </recommendedName>
</protein>
<evidence type="ECO:0000256" key="4">
    <source>
        <dbReference type="PROSITE-ProRule" id="PRU00433"/>
    </source>
</evidence>
<dbReference type="Gene3D" id="1.10.760.10">
    <property type="entry name" value="Cytochrome c-like domain"/>
    <property type="match status" value="1"/>
</dbReference>
<keyword evidence="2 4" id="KW-0479">Metal-binding</keyword>
<evidence type="ECO:0000256" key="1">
    <source>
        <dbReference type="ARBA" id="ARBA00022617"/>
    </source>
</evidence>
<dbReference type="EMBL" id="MBUA01000001">
    <property type="protein sequence ID" value="MBC6489841.1"/>
    <property type="molecule type" value="Genomic_DNA"/>
</dbReference>
<dbReference type="PANTHER" id="PTHR35008:SF4">
    <property type="entry name" value="BLL4482 PROTEIN"/>
    <property type="match status" value="1"/>
</dbReference>
<evidence type="ECO:0000313" key="7">
    <source>
        <dbReference type="Proteomes" id="UP000765802"/>
    </source>
</evidence>
<keyword evidence="1 4" id="KW-0349">Heme</keyword>
<dbReference type="Pfam" id="PF00034">
    <property type="entry name" value="Cytochrom_C"/>
    <property type="match status" value="1"/>
</dbReference>
<reference evidence="6 7" key="1">
    <citation type="submission" date="2016-07" db="EMBL/GenBank/DDBJ databases">
        <title>Genome analysis of Flavihumibacter stibioxidans YS-17.</title>
        <authorList>
            <person name="Shi K."/>
            <person name="Han Y."/>
            <person name="Wang G."/>
        </authorList>
    </citation>
    <scope>NUCLEOTIDE SEQUENCE [LARGE SCALE GENOMIC DNA]</scope>
    <source>
        <strain evidence="6 7">YS-17</strain>
    </source>
</reference>
<comment type="caution">
    <text evidence="6">The sequence shown here is derived from an EMBL/GenBank/DDBJ whole genome shotgun (WGS) entry which is preliminary data.</text>
</comment>
<name>A0ABR7M491_9BACT</name>
<organism evidence="6 7">
    <name type="scientific">Flavihumibacter stibioxidans</name>
    <dbReference type="NCBI Taxonomy" id="1834163"/>
    <lineage>
        <taxon>Bacteria</taxon>
        <taxon>Pseudomonadati</taxon>
        <taxon>Bacteroidota</taxon>
        <taxon>Chitinophagia</taxon>
        <taxon>Chitinophagales</taxon>
        <taxon>Chitinophagaceae</taxon>
        <taxon>Flavihumibacter</taxon>
    </lineage>
</organism>
<accession>A0ABR7M491</accession>
<dbReference type="PANTHER" id="PTHR35008">
    <property type="entry name" value="BLL4482 PROTEIN-RELATED"/>
    <property type="match status" value="1"/>
</dbReference>
<dbReference type="InterPro" id="IPR051459">
    <property type="entry name" value="Cytochrome_c-type_DH"/>
</dbReference>